<dbReference type="InterPro" id="IPR036412">
    <property type="entry name" value="HAD-like_sf"/>
</dbReference>
<dbReference type="InterPro" id="IPR013954">
    <property type="entry name" value="PNK3P"/>
</dbReference>
<dbReference type="Gene3D" id="3.40.50.1000">
    <property type="entry name" value="HAD superfamily/HAD-like"/>
    <property type="match status" value="1"/>
</dbReference>
<evidence type="ECO:0000313" key="2">
    <source>
        <dbReference type="EMBL" id="KAK7043791.1"/>
    </source>
</evidence>
<keyword evidence="2" id="KW-0418">Kinase</keyword>
<dbReference type="PANTHER" id="PTHR12083:SF9">
    <property type="entry name" value="BIFUNCTIONAL POLYNUCLEOTIDE PHOSPHATASE_KINASE"/>
    <property type="match status" value="1"/>
</dbReference>
<dbReference type="InterPro" id="IPR027417">
    <property type="entry name" value="P-loop_NTPase"/>
</dbReference>
<dbReference type="GO" id="GO:0046404">
    <property type="term" value="F:ATP-dependent polydeoxyribonucleotide 5'-hydroxyl-kinase activity"/>
    <property type="evidence" value="ECO:0007669"/>
    <property type="project" value="TreeGrafter"/>
</dbReference>
<dbReference type="EMBL" id="JAYKXP010000028">
    <property type="protein sequence ID" value="KAK7043791.1"/>
    <property type="molecule type" value="Genomic_DNA"/>
</dbReference>
<sequence>MSTKRTAKDADLEASGSGKQSKVAKKIHPFFSKDKQDSQHVGSFQWLKALGSKATCLHGVNLEPPSRSKVALFDLDGTIIKSSLNSKSTAWEWWRTEVPTALKKAHEEGFSIVVISNQALKPAALNTWKEKVLSIAASLPALPFRILAASAKDCYRKPMIGMWVELDRIFKEDGVEIDKAQSFFVGDAAGRQYAGGKDWASTDRKWAINVGLPFHTPEEYFLGLPVNKNYVLDGFHVSNLPELPPYTPTHTPLITGTASPEIVLFVGYPCLGKTTFFRRHFEPAKYCHVNQDTLGSRSKCVKAAEEALSKGMSCVVDNTNRDAATRKYYVQLARKMKVPIRCFLFTGQMELAWHNNLYRAYNTPPSVAAREPKRDVLPFLAFTSFKNDYEEPEESEGFSEIRKVNWVFEGDEEERQFWSMWLQL</sequence>
<evidence type="ECO:0000313" key="3">
    <source>
        <dbReference type="Proteomes" id="UP001383192"/>
    </source>
</evidence>
<dbReference type="Pfam" id="PF13671">
    <property type="entry name" value="AAA_33"/>
    <property type="match status" value="1"/>
</dbReference>
<dbReference type="InterPro" id="IPR023214">
    <property type="entry name" value="HAD_sf"/>
</dbReference>
<proteinExistence type="predicted"/>
<dbReference type="PANTHER" id="PTHR12083">
    <property type="entry name" value="BIFUNCTIONAL POLYNUCLEOTIDE PHOSPHATASE/KINASE"/>
    <property type="match status" value="1"/>
</dbReference>
<dbReference type="InterPro" id="IPR006551">
    <property type="entry name" value="Polynucleotide_phosphatase"/>
</dbReference>
<dbReference type="GO" id="GO:0003690">
    <property type="term" value="F:double-stranded DNA binding"/>
    <property type="evidence" value="ECO:0007669"/>
    <property type="project" value="TreeGrafter"/>
</dbReference>
<dbReference type="GO" id="GO:0046403">
    <property type="term" value="F:polynucleotide 3'-phosphatase activity"/>
    <property type="evidence" value="ECO:0007669"/>
    <property type="project" value="TreeGrafter"/>
</dbReference>
<dbReference type="Pfam" id="PF08645">
    <property type="entry name" value="PNK3P"/>
    <property type="match status" value="1"/>
</dbReference>
<accession>A0AAW0CYX8</accession>
<reference evidence="2 3" key="1">
    <citation type="submission" date="2024-01" db="EMBL/GenBank/DDBJ databases">
        <title>A draft genome for a cacao thread blight-causing isolate of Paramarasmius palmivorus.</title>
        <authorList>
            <person name="Baruah I.K."/>
            <person name="Bukari Y."/>
            <person name="Amoako-Attah I."/>
            <person name="Meinhardt L.W."/>
            <person name="Bailey B.A."/>
            <person name="Cohen S.P."/>
        </authorList>
    </citation>
    <scope>NUCLEOTIDE SEQUENCE [LARGE SCALE GENOMIC DNA]</scope>
    <source>
        <strain evidence="2 3">GH-12</strain>
    </source>
</reference>
<feature type="compositionally biased region" description="Basic and acidic residues" evidence="1">
    <location>
        <begin position="1"/>
        <end position="11"/>
    </location>
</feature>
<keyword evidence="3" id="KW-1185">Reference proteome</keyword>
<gene>
    <name evidence="2" type="primary">pnk1</name>
    <name evidence="2" type="ORF">VNI00_008403</name>
</gene>
<keyword evidence="2" id="KW-0808">Transferase</keyword>
<protein>
    <submittedName>
        <fullName evidence="2">DNA kinase/phosphatase Pnk1</fullName>
    </submittedName>
</protein>
<evidence type="ECO:0000256" key="1">
    <source>
        <dbReference type="SAM" id="MobiDB-lite"/>
    </source>
</evidence>
<comment type="caution">
    <text evidence="2">The sequence shown here is derived from an EMBL/GenBank/DDBJ whole genome shotgun (WGS) entry which is preliminary data.</text>
</comment>
<dbReference type="NCBIfam" id="TIGR01662">
    <property type="entry name" value="HAD-SF-IIIA"/>
    <property type="match status" value="1"/>
</dbReference>
<dbReference type="GO" id="GO:0006281">
    <property type="term" value="P:DNA repair"/>
    <property type="evidence" value="ECO:0007669"/>
    <property type="project" value="TreeGrafter"/>
</dbReference>
<feature type="region of interest" description="Disordered" evidence="1">
    <location>
        <begin position="1"/>
        <end position="23"/>
    </location>
</feature>
<dbReference type="Proteomes" id="UP001383192">
    <property type="component" value="Unassembled WGS sequence"/>
</dbReference>
<dbReference type="InterPro" id="IPR006549">
    <property type="entry name" value="HAD-SF_hydro_IIIA"/>
</dbReference>
<dbReference type="Gene3D" id="3.40.50.300">
    <property type="entry name" value="P-loop containing nucleotide triphosphate hydrolases"/>
    <property type="match status" value="1"/>
</dbReference>
<dbReference type="FunFam" id="3.40.50.300:FF:000737">
    <property type="entry name" value="Bifunctional polynucleotide phosphatase/kinase"/>
    <property type="match status" value="1"/>
</dbReference>
<dbReference type="NCBIfam" id="TIGR01664">
    <property type="entry name" value="DNA-3'-Pase"/>
    <property type="match status" value="1"/>
</dbReference>
<organism evidence="2 3">
    <name type="scientific">Paramarasmius palmivorus</name>
    <dbReference type="NCBI Taxonomy" id="297713"/>
    <lineage>
        <taxon>Eukaryota</taxon>
        <taxon>Fungi</taxon>
        <taxon>Dikarya</taxon>
        <taxon>Basidiomycota</taxon>
        <taxon>Agaricomycotina</taxon>
        <taxon>Agaricomycetes</taxon>
        <taxon>Agaricomycetidae</taxon>
        <taxon>Agaricales</taxon>
        <taxon>Marasmiineae</taxon>
        <taxon>Marasmiaceae</taxon>
        <taxon>Paramarasmius</taxon>
    </lineage>
</organism>
<dbReference type="SUPFAM" id="SSF56784">
    <property type="entry name" value="HAD-like"/>
    <property type="match status" value="1"/>
</dbReference>
<dbReference type="SUPFAM" id="SSF52540">
    <property type="entry name" value="P-loop containing nucleoside triphosphate hydrolases"/>
    <property type="match status" value="1"/>
</dbReference>
<name>A0AAW0CYX8_9AGAR</name>
<dbReference type="AlphaFoldDB" id="A0AAW0CYX8"/>